<dbReference type="Proteomes" id="UP001552299">
    <property type="component" value="Unassembled WGS sequence"/>
</dbReference>
<gene>
    <name evidence="1" type="ORF">M5K25_026661</name>
</gene>
<organism evidence="1 2">
    <name type="scientific">Dendrobium thyrsiflorum</name>
    <name type="common">Pinecone-like raceme dendrobium</name>
    <name type="synonym">Orchid</name>
    <dbReference type="NCBI Taxonomy" id="117978"/>
    <lineage>
        <taxon>Eukaryota</taxon>
        <taxon>Viridiplantae</taxon>
        <taxon>Streptophyta</taxon>
        <taxon>Embryophyta</taxon>
        <taxon>Tracheophyta</taxon>
        <taxon>Spermatophyta</taxon>
        <taxon>Magnoliopsida</taxon>
        <taxon>Liliopsida</taxon>
        <taxon>Asparagales</taxon>
        <taxon>Orchidaceae</taxon>
        <taxon>Epidendroideae</taxon>
        <taxon>Malaxideae</taxon>
        <taxon>Dendrobiinae</taxon>
        <taxon>Dendrobium</taxon>
    </lineage>
</organism>
<proteinExistence type="predicted"/>
<dbReference type="EMBL" id="JANQDX010000019">
    <property type="protein sequence ID" value="KAL0904536.1"/>
    <property type="molecule type" value="Genomic_DNA"/>
</dbReference>
<accession>A0ABD0TXR8</accession>
<dbReference type="AlphaFoldDB" id="A0ABD0TXR8"/>
<keyword evidence="2" id="KW-1185">Reference proteome</keyword>
<evidence type="ECO:0000313" key="2">
    <source>
        <dbReference type="Proteomes" id="UP001552299"/>
    </source>
</evidence>
<reference evidence="1 2" key="1">
    <citation type="journal article" date="2024" name="Plant Biotechnol. J.">
        <title>Dendrobium thyrsiflorum genome and its molecular insights into genes involved in important horticultural traits.</title>
        <authorList>
            <person name="Chen B."/>
            <person name="Wang J.Y."/>
            <person name="Zheng P.J."/>
            <person name="Li K.L."/>
            <person name="Liang Y.M."/>
            <person name="Chen X.F."/>
            <person name="Zhang C."/>
            <person name="Zhao X."/>
            <person name="He X."/>
            <person name="Zhang G.Q."/>
            <person name="Liu Z.J."/>
            <person name="Xu Q."/>
        </authorList>
    </citation>
    <scope>NUCLEOTIDE SEQUENCE [LARGE SCALE GENOMIC DNA]</scope>
    <source>
        <strain evidence="1">GZMU011</strain>
    </source>
</reference>
<sequence>MHVKFKNNIRRTLSISKMEPSGPVNVEVIRNDTQAEVVLGMGVAEPEDNLKTGAGSLVEDGSFF</sequence>
<protein>
    <submittedName>
        <fullName evidence="1">Uncharacterized protein</fullName>
    </submittedName>
</protein>
<comment type="caution">
    <text evidence="1">The sequence shown here is derived from an EMBL/GenBank/DDBJ whole genome shotgun (WGS) entry which is preliminary data.</text>
</comment>
<evidence type="ECO:0000313" key="1">
    <source>
        <dbReference type="EMBL" id="KAL0904536.1"/>
    </source>
</evidence>
<name>A0ABD0TXR8_DENTH</name>